<comment type="catalytic activity">
    <reaction evidence="6">
        <text>L-lysyl-L-alpha-amino acid(out) = L-lysyl-L-alpha-amino acid(in)</text>
        <dbReference type="Rhea" id="RHEA:79387"/>
        <dbReference type="ChEBI" id="CHEBI:229965"/>
    </reaction>
</comment>
<dbReference type="Proteomes" id="UP000799778">
    <property type="component" value="Unassembled WGS sequence"/>
</dbReference>
<dbReference type="PANTHER" id="PTHR23512">
    <property type="entry name" value="MAJOR FACILITATOR SUPERFAMILY DOMAIN-CONTAINING PROTEIN 1"/>
    <property type="match status" value="1"/>
</dbReference>
<dbReference type="GeneID" id="54283089"/>
<dbReference type="InterPro" id="IPR020846">
    <property type="entry name" value="MFS_dom"/>
</dbReference>
<feature type="domain" description="Major facilitator superfamily (MFS) profile" evidence="21">
    <location>
        <begin position="53"/>
        <end position="460"/>
    </location>
</feature>
<evidence type="ECO:0000256" key="7">
    <source>
        <dbReference type="ARBA" id="ARBA00044893"/>
    </source>
</evidence>
<protein>
    <recommendedName>
        <fullName evidence="15">Lysosomal dipeptide transporter MFSD1</fullName>
    </recommendedName>
    <alternativeName>
        <fullName evidence="16">Major facilitator superfamily domain-containing protein 1</fullName>
    </alternativeName>
</protein>
<evidence type="ECO:0000256" key="5">
    <source>
        <dbReference type="ARBA" id="ARBA00044884"/>
    </source>
</evidence>
<dbReference type="InterPro" id="IPR036259">
    <property type="entry name" value="MFS_trans_sf"/>
</dbReference>
<keyword evidence="20" id="KW-1133">Transmembrane helix</keyword>
<feature type="transmembrane region" description="Helical" evidence="20">
    <location>
        <begin position="51"/>
        <end position="69"/>
    </location>
</feature>
<keyword evidence="20" id="KW-0472">Membrane</keyword>
<comment type="catalytic activity">
    <reaction evidence="12">
        <text>L-histidyl-L-alpha-amino acid(out) = L-histidyl-L-alpha-amino acid(in)</text>
        <dbReference type="Rhea" id="RHEA:79379"/>
        <dbReference type="ChEBI" id="CHEBI:229964"/>
    </reaction>
</comment>
<feature type="transmembrane region" description="Helical" evidence="20">
    <location>
        <begin position="404"/>
        <end position="421"/>
    </location>
</feature>
<feature type="transmembrane region" description="Helical" evidence="20">
    <location>
        <begin position="433"/>
        <end position="456"/>
    </location>
</feature>
<evidence type="ECO:0000256" key="19">
    <source>
        <dbReference type="SAM" id="MobiDB-lite"/>
    </source>
</evidence>
<reference evidence="22" key="1">
    <citation type="journal article" date="2020" name="Stud. Mycol.">
        <title>101 Dothideomycetes genomes: a test case for predicting lifestyles and emergence of pathogens.</title>
        <authorList>
            <person name="Haridas S."/>
            <person name="Albert R."/>
            <person name="Binder M."/>
            <person name="Bloem J."/>
            <person name="Labutti K."/>
            <person name="Salamov A."/>
            <person name="Andreopoulos B."/>
            <person name="Baker S."/>
            <person name="Barry K."/>
            <person name="Bills G."/>
            <person name="Bluhm B."/>
            <person name="Cannon C."/>
            <person name="Castanera R."/>
            <person name="Culley D."/>
            <person name="Daum C."/>
            <person name="Ezra D."/>
            <person name="Gonzalez J."/>
            <person name="Henrissat B."/>
            <person name="Kuo A."/>
            <person name="Liang C."/>
            <person name="Lipzen A."/>
            <person name="Lutzoni F."/>
            <person name="Magnuson J."/>
            <person name="Mondo S."/>
            <person name="Nolan M."/>
            <person name="Ohm R."/>
            <person name="Pangilinan J."/>
            <person name="Park H.-J."/>
            <person name="Ramirez L."/>
            <person name="Alfaro M."/>
            <person name="Sun H."/>
            <person name="Tritt A."/>
            <person name="Yoshinaga Y."/>
            <person name="Zwiers L.-H."/>
            <person name="Turgeon B."/>
            <person name="Goodwin S."/>
            <person name="Spatafora J."/>
            <person name="Crous P."/>
            <person name="Grigoriev I."/>
        </authorList>
    </citation>
    <scope>NUCLEOTIDE SEQUENCE</scope>
    <source>
        <strain evidence="22">CBS 175.79</strain>
    </source>
</reference>
<evidence type="ECO:0000313" key="22">
    <source>
        <dbReference type="EMBL" id="KAF2022383.1"/>
    </source>
</evidence>
<comment type="catalytic activity">
    <reaction evidence="13">
        <text>L-alanyl-L-lysine(out) = L-alanyl-L-lysine(in)</text>
        <dbReference type="Rhea" id="RHEA:79415"/>
        <dbReference type="ChEBI" id="CHEBI:192470"/>
    </reaction>
</comment>
<evidence type="ECO:0000256" key="20">
    <source>
        <dbReference type="SAM" id="Phobius"/>
    </source>
</evidence>
<comment type="catalytic activity">
    <reaction evidence="14">
        <text>L-lysyl-glycine(out) = L-lysyl-glycine(in)</text>
        <dbReference type="Rhea" id="RHEA:79407"/>
        <dbReference type="ChEBI" id="CHEBI:191202"/>
    </reaction>
</comment>
<feature type="transmembrane region" description="Helical" evidence="20">
    <location>
        <begin position="121"/>
        <end position="140"/>
    </location>
</feature>
<dbReference type="Gene3D" id="1.20.1250.20">
    <property type="entry name" value="MFS general substrate transporter like domains"/>
    <property type="match status" value="1"/>
</dbReference>
<evidence type="ECO:0000256" key="12">
    <source>
        <dbReference type="ARBA" id="ARBA00044912"/>
    </source>
</evidence>
<evidence type="ECO:0000256" key="9">
    <source>
        <dbReference type="ARBA" id="ARBA00044899"/>
    </source>
</evidence>
<feature type="region of interest" description="Disordered" evidence="19">
    <location>
        <begin position="1"/>
        <end position="23"/>
    </location>
</feature>
<evidence type="ECO:0000256" key="18">
    <source>
        <dbReference type="ARBA" id="ARBA00046376"/>
    </source>
</evidence>
<evidence type="ECO:0000256" key="10">
    <source>
        <dbReference type="ARBA" id="ARBA00044900"/>
    </source>
</evidence>
<evidence type="ECO:0000256" key="4">
    <source>
        <dbReference type="ARBA" id="ARBA00044881"/>
    </source>
</evidence>
<comment type="catalytic activity">
    <reaction evidence="7">
        <text>L-alpha-aminoacyl-L-lysine(out) = L-alpha-aminoacyl-L-lysine(in)</text>
        <dbReference type="Rhea" id="RHEA:79383"/>
        <dbReference type="ChEBI" id="CHEBI:229966"/>
    </reaction>
</comment>
<evidence type="ECO:0000256" key="14">
    <source>
        <dbReference type="ARBA" id="ARBA00044924"/>
    </source>
</evidence>
<feature type="transmembrane region" description="Helical" evidence="20">
    <location>
        <begin position="310"/>
        <end position="331"/>
    </location>
</feature>
<comment type="catalytic activity">
    <reaction evidence="8">
        <text>L-aspartyl-L-lysine(out) = L-aspartyl-L-lysine(in)</text>
        <dbReference type="Rhea" id="RHEA:79411"/>
        <dbReference type="ChEBI" id="CHEBI:229953"/>
    </reaction>
</comment>
<comment type="subcellular location">
    <subcellularLocation>
        <location evidence="1">Membrane</location>
        <topology evidence="1">Multi-pass membrane protein</topology>
    </subcellularLocation>
</comment>
<dbReference type="SUPFAM" id="SSF103473">
    <property type="entry name" value="MFS general substrate transporter"/>
    <property type="match status" value="1"/>
</dbReference>
<feature type="transmembrane region" description="Helical" evidence="20">
    <location>
        <begin position="364"/>
        <end position="383"/>
    </location>
</feature>
<gene>
    <name evidence="22" type="ORF">BU24DRAFT_405251</name>
</gene>
<evidence type="ECO:0000256" key="2">
    <source>
        <dbReference type="ARBA" id="ARBA00044876"/>
    </source>
</evidence>
<evidence type="ECO:0000313" key="23">
    <source>
        <dbReference type="Proteomes" id="UP000799778"/>
    </source>
</evidence>
<comment type="catalytic activity">
    <reaction evidence="4">
        <text>L-alpha-aminoacyl-L-arginine(out) = L-alpha-aminoacyl-L-arginine(in)</text>
        <dbReference type="Rhea" id="RHEA:79367"/>
        <dbReference type="ChEBI" id="CHEBI:229968"/>
    </reaction>
</comment>
<feature type="transmembrane region" description="Helical" evidence="20">
    <location>
        <begin position="269"/>
        <end position="290"/>
    </location>
</feature>
<evidence type="ECO:0000256" key="17">
    <source>
        <dbReference type="ARBA" id="ARBA00045709"/>
    </source>
</evidence>
<dbReference type="PROSITE" id="PS50850">
    <property type="entry name" value="MFS"/>
    <property type="match status" value="1"/>
</dbReference>
<comment type="catalytic activity">
    <reaction evidence="10">
        <text>L-lysyl-L-lysine(out) = L-lysyl-L-lysine(in)</text>
        <dbReference type="Rhea" id="RHEA:79403"/>
        <dbReference type="ChEBI" id="CHEBI:229956"/>
    </reaction>
</comment>
<dbReference type="GO" id="GO:0022857">
    <property type="term" value="F:transmembrane transporter activity"/>
    <property type="evidence" value="ECO:0007669"/>
    <property type="project" value="InterPro"/>
</dbReference>
<comment type="catalytic activity">
    <reaction evidence="5">
        <text>L-alpha-aminoacyl-L-histidine(out) = L-alpha-aminoacyl-L-histidine(in)</text>
        <dbReference type="Rhea" id="RHEA:79375"/>
        <dbReference type="ChEBI" id="CHEBI:229967"/>
    </reaction>
</comment>
<comment type="subunit">
    <text evidence="18">Homodimer. Interacts with lysosomal protein GLMP (via lumenal domain); the interaction starts while both proteins are still in the endoplasmic reticulum and is required for stabilization of MFSD1 in lysosomes but has no direct effect on its targeting to lysosomes or transporter activity.</text>
</comment>
<evidence type="ECO:0000256" key="13">
    <source>
        <dbReference type="ARBA" id="ARBA00044919"/>
    </source>
</evidence>
<evidence type="ECO:0000256" key="3">
    <source>
        <dbReference type="ARBA" id="ARBA00044878"/>
    </source>
</evidence>
<keyword evidence="23" id="KW-1185">Reference proteome</keyword>
<dbReference type="EMBL" id="ML978066">
    <property type="protein sequence ID" value="KAF2022383.1"/>
    <property type="molecule type" value="Genomic_DNA"/>
</dbReference>
<dbReference type="Pfam" id="PF07690">
    <property type="entry name" value="MFS_1"/>
    <property type="match status" value="1"/>
</dbReference>
<keyword evidence="20" id="KW-0812">Transmembrane</keyword>
<evidence type="ECO:0000256" key="1">
    <source>
        <dbReference type="ARBA" id="ARBA00004141"/>
    </source>
</evidence>
<evidence type="ECO:0000256" key="11">
    <source>
        <dbReference type="ARBA" id="ARBA00044903"/>
    </source>
</evidence>
<evidence type="ECO:0000259" key="21">
    <source>
        <dbReference type="PROSITE" id="PS50850"/>
    </source>
</evidence>
<comment type="catalytic activity">
    <reaction evidence="11">
        <text>L-arginyl-glycine(out) = L-arginyl-glycine(in)</text>
        <dbReference type="Rhea" id="RHEA:79391"/>
        <dbReference type="ChEBI" id="CHEBI:229955"/>
    </reaction>
</comment>
<evidence type="ECO:0000256" key="6">
    <source>
        <dbReference type="ARBA" id="ARBA00044891"/>
    </source>
</evidence>
<dbReference type="OrthoDB" id="424834at2759"/>
<feature type="transmembrane region" description="Helical" evidence="20">
    <location>
        <begin position="338"/>
        <end position="358"/>
    </location>
</feature>
<comment type="catalytic activity">
    <reaction evidence="3">
        <text>L-histidyl-glycine(out) = L-histidyl-glycine(in)</text>
        <dbReference type="Rhea" id="RHEA:79395"/>
        <dbReference type="ChEBI" id="CHEBI:229957"/>
    </reaction>
</comment>
<evidence type="ECO:0000256" key="15">
    <source>
        <dbReference type="ARBA" id="ARBA00044985"/>
    </source>
</evidence>
<evidence type="ECO:0000256" key="8">
    <source>
        <dbReference type="ARBA" id="ARBA00044898"/>
    </source>
</evidence>
<feature type="transmembrane region" description="Helical" evidence="20">
    <location>
        <begin position="212"/>
        <end position="234"/>
    </location>
</feature>
<dbReference type="AlphaFoldDB" id="A0A6A5YAX8"/>
<dbReference type="PANTHER" id="PTHR23512:SF12">
    <property type="entry name" value="TRANSPORTER, PUTATIVE (AFU_ORTHOLOGUE AFUA_4G00260)-RELATED"/>
    <property type="match status" value="1"/>
</dbReference>
<dbReference type="InterPro" id="IPR011701">
    <property type="entry name" value="MFS"/>
</dbReference>
<sequence>MAQRVSIESPSGMEAQLDEKPGHAVATVTTPSVSDESEDGRSTHIPLKMKLLSVVMVSAIGFGAHWSSGVTGAMKSTVKKQLHINNAQFSVLEASEDFMVTALMLVSGLVTDRLGGASAMLWGNAIFSVGSIFIAAATTVRSYKFMIFGTVVKALGDIATQVAQYKIFSSWFAPSNGFASTLALELGIGKIGSFVGKATANVIAKKTGDFMWVYWTAVFMNLFTNVMTLIFWFFTRWCRKTYAGTTDPATGEKLTENNKKFELGKMLRLPWTFWSIIAFTTFQTSAAIVYSQNATEMAEQRFDIDAVTAGWYAAMSQYLGFFLVPLLGIFIDLLGNRISVMVVCAAGMLLSMCLAAWGPTIGGTAASFGVFAFASSLGPTVIIDSIRTSMWYQEVFGTGYAIKITINNCMNIIIRIITGVIQDRDKNSYDNVVIVYVVQTAGAVVVAGSLFALSFWSTDLRILQFTKKQRMANGELINDRREKFETGKAGERNRKLSLGLFIAMIFMILGAWCAYFWGVATGNNS</sequence>
<feature type="transmembrane region" description="Helical" evidence="20">
    <location>
        <begin position="498"/>
        <end position="517"/>
    </location>
</feature>
<comment type="function">
    <text evidence="17">Lysosomal dipeptide uniporter that selectively exports lysine, arginine or histidine-containing dipeptides with a net positive charge from the lysosome lumen into the cytosol. Could play a role in a specific type of protein O-glycosylation indirectly regulating macrophages migration and tissue invasion. Also essential for liver homeostasis.</text>
</comment>
<name>A0A6A5YAX8_9PLEO</name>
<evidence type="ECO:0000256" key="16">
    <source>
        <dbReference type="ARBA" id="ARBA00045018"/>
    </source>
</evidence>
<comment type="catalytic activity">
    <reaction evidence="2">
        <text>L-lysyl-L-alanine(out) = L-lysyl-L-alanine(in)</text>
        <dbReference type="Rhea" id="RHEA:79399"/>
        <dbReference type="ChEBI" id="CHEBI:229954"/>
    </reaction>
</comment>
<dbReference type="InterPro" id="IPR052187">
    <property type="entry name" value="MFSD1"/>
</dbReference>
<dbReference type="RefSeq" id="XP_033390722.1">
    <property type="nucleotide sequence ID" value="XM_033525692.1"/>
</dbReference>
<organism evidence="22 23">
    <name type="scientific">Aaosphaeria arxii CBS 175.79</name>
    <dbReference type="NCBI Taxonomy" id="1450172"/>
    <lineage>
        <taxon>Eukaryota</taxon>
        <taxon>Fungi</taxon>
        <taxon>Dikarya</taxon>
        <taxon>Ascomycota</taxon>
        <taxon>Pezizomycotina</taxon>
        <taxon>Dothideomycetes</taxon>
        <taxon>Pleosporomycetidae</taxon>
        <taxon>Pleosporales</taxon>
        <taxon>Pleosporales incertae sedis</taxon>
        <taxon>Aaosphaeria</taxon>
    </lineage>
</organism>
<dbReference type="GO" id="GO:0016020">
    <property type="term" value="C:membrane"/>
    <property type="evidence" value="ECO:0007669"/>
    <property type="project" value="UniProtKB-SubCell"/>
</dbReference>
<comment type="catalytic activity">
    <reaction evidence="9">
        <text>L-arginyl-L-alpha-amino acid(out) = L-arginyl-L-alpha-amino acid(in)</text>
        <dbReference type="Rhea" id="RHEA:79371"/>
        <dbReference type="ChEBI" id="CHEBI:84315"/>
    </reaction>
</comment>
<accession>A0A6A5YAX8</accession>
<proteinExistence type="predicted"/>